<keyword evidence="10 16" id="KW-0472">Membrane</keyword>
<accession>A0AAV4SHT2</accession>
<keyword evidence="7 16" id="KW-1133">Transmembrane helix</keyword>
<organism evidence="17 18">
    <name type="scientific">Caerostris darwini</name>
    <dbReference type="NCBI Taxonomy" id="1538125"/>
    <lineage>
        <taxon>Eukaryota</taxon>
        <taxon>Metazoa</taxon>
        <taxon>Ecdysozoa</taxon>
        <taxon>Arthropoda</taxon>
        <taxon>Chelicerata</taxon>
        <taxon>Arachnida</taxon>
        <taxon>Araneae</taxon>
        <taxon>Araneomorphae</taxon>
        <taxon>Entelegynae</taxon>
        <taxon>Araneoidea</taxon>
        <taxon>Araneidae</taxon>
        <taxon>Caerostris</taxon>
    </lineage>
</organism>
<dbReference type="GO" id="GO:0015179">
    <property type="term" value="F:L-amino acid transmembrane transporter activity"/>
    <property type="evidence" value="ECO:0007669"/>
    <property type="project" value="TreeGrafter"/>
</dbReference>
<dbReference type="GO" id="GO:0089718">
    <property type="term" value="P:amino acid import across plasma membrane"/>
    <property type="evidence" value="ECO:0007669"/>
    <property type="project" value="TreeGrafter"/>
</dbReference>
<evidence type="ECO:0000256" key="8">
    <source>
        <dbReference type="ARBA" id="ARBA00023053"/>
    </source>
</evidence>
<comment type="similarity">
    <text evidence="2">Belongs to the sodium:neurotransmitter symporter (SNF) (TC 2.A.22) family.</text>
</comment>
<feature type="transmembrane region" description="Helical" evidence="16">
    <location>
        <begin position="382"/>
        <end position="400"/>
    </location>
</feature>
<evidence type="ECO:0000256" key="1">
    <source>
        <dbReference type="ARBA" id="ARBA00004141"/>
    </source>
</evidence>
<dbReference type="GO" id="GO:0046872">
    <property type="term" value="F:metal ion binding"/>
    <property type="evidence" value="ECO:0007669"/>
    <property type="project" value="UniProtKB-KW"/>
</dbReference>
<dbReference type="InterPro" id="IPR037272">
    <property type="entry name" value="SNS_sf"/>
</dbReference>
<dbReference type="InterPro" id="IPR000175">
    <property type="entry name" value="Na/ntran_symport"/>
</dbReference>
<evidence type="ECO:0000313" key="17">
    <source>
        <dbReference type="EMBL" id="GIY32746.1"/>
    </source>
</evidence>
<dbReference type="Pfam" id="PF00209">
    <property type="entry name" value="SNF"/>
    <property type="match status" value="1"/>
</dbReference>
<evidence type="ECO:0000256" key="12">
    <source>
        <dbReference type="ARBA" id="ARBA00023201"/>
    </source>
</evidence>
<dbReference type="PANTHER" id="PTHR11616">
    <property type="entry name" value="SODIUM/CHLORIDE DEPENDENT TRANSPORTER"/>
    <property type="match status" value="1"/>
</dbReference>
<keyword evidence="4 16" id="KW-0812">Transmembrane</keyword>
<evidence type="ECO:0000256" key="2">
    <source>
        <dbReference type="ARBA" id="ARBA00006459"/>
    </source>
</evidence>
<feature type="binding site" evidence="15">
    <location>
        <position position="256"/>
    </location>
    <ligand>
        <name>Na(+)</name>
        <dbReference type="ChEBI" id="CHEBI:29101"/>
        <label>1</label>
    </ligand>
</feature>
<comment type="function">
    <text evidence="13">Unusual broad substrate spectrum amino acid:sodium cotransporter that promotes absorption of the D isomers of essential amino acids. Neutral amino acids are the preferred substrates, especially methionine and phenylalanine.</text>
</comment>
<reference evidence="17 18" key="1">
    <citation type="submission" date="2021-06" db="EMBL/GenBank/DDBJ databases">
        <title>Caerostris darwini draft genome.</title>
        <authorList>
            <person name="Kono N."/>
            <person name="Arakawa K."/>
        </authorList>
    </citation>
    <scope>NUCLEOTIDE SEQUENCE [LARGE SCALE GENOMIC DNA]</scope>
</reference>
<evidence type="ECO:0000256" key="16">
    <source>
        <dbReference type="SAM" id="Phobius"/>
    </source>
</evidence>
<dbReference type="SUPFAM" id="SSF161070">
    <property type="entry name" value="SNF-like"/>
    <property type="match status" value="1"/>
</dbReference>
<dbReference type="EMBL" id="BPLQ01007847">
    <property type="protein sequence ID" value="GIY32746.1"/>
    <property type="molecule type" value="Genomic_DNA"/>
</dbReference>
<comment type="caution">
    <text evidence="17">The sequence shown here is derived from an EMBL/GenBank/DDBJ whole genome shotgun (WGS) entry which is preliminary data.</text>
</comment>
<keyword evidence="3" id="KW-0813">Transport</keyword>
<feature type="transmembrane region" description="Helical" evidence="16">
    <location>
        <begin position="497"/>
        <end position="516"/>
    </location>
</feature>
<gene>
    <name evidence="17" type="primary">NAAT1</name>
    <name evidence="17" type="ORF">CDAR_436021</name>
</gene>
<keyword evidence="18" id="KW-1185">Reference proteome</keyword>
<dbReference type="AlphaFoldDB" id="A0AAV4SHT2"/>
<evidence type="ECO:0000256" key="13">
    <source>
        <dbReference type="ARBA" id="ARBA00037785"/>
    </source>
</evidence>
<evidence type="ECO:0000256" key="6">
    <source>
        <dbReference type="ARBA" id="ARBA00022970"/>
    </source>
</evidence>
<protein>
    <recommendedName>
        <fullName evidence="14">Sodium-dependent nutrient amino acid transporter 1</fullName>
    </recommendedName>
</protein>
<evidence type="ECO:0000256" key="4">
    <source>
        <dbReference type="ARBA" id="ARBA00022692"/>
    </source>
</evidence>
<keyword evidence="9" id="KW-0406">Ion transport</keyword>
<evidence type="ECO:0000256" key="7">
    <source>
        <dbReference type="ARBA" id="ARBA00022989"/>
    </source>
</evidence>
<sequence length="565" mass="63755">MSDKENDIPPRPTWSKSVEGLLMCVSMTIGLGNVWKFPNVAYNNGGGAFLIPYLLILFIIGRPLYDLELMLGQFSSQGPIKVWRIVPAFKGIGYAQLITLSYILIYYNYLMALCTFYFFASMLPCLPWTKCHFPNGTFNANGTTVNGKSPSEYFWITEVLQQSNDAEFLTISWKLALCLLLTWIVVYLSVIGGPSSLGLISYFTAIFPFFGLAILFIIAGFEEGAWVGIKYFFQPDLEKLKDITVWNEATVQAFYSLNVAYGSILMVASYNKFHTSMHRDTMLICVLVMVTNLLAGCVTFAMLGSLAYKYSKDVHEVINHEGLGLAFVVYPEALAAISYVPQLWAVLFFFMLYALGIGSSMGQLETILTVLKDKYPKLRKHILLLSFIACVIFFVLGLPLTTNYGQQILQLLNFDAVNSVVLLYAVLQVVGVAWVYGLRNFCNDVEFMLNRRPGIFFKFAWTCLIPVALVFIFLFGLVDSKSKKDLSVPQWTSDVGWFLAIMALIPIPLWFIIEVYKNPHTGIVKKFVNSLKPADNWGPSDPLYNVEWREQKNAKDDTKTPKNSE</sequence>
<evidence type="ECO:0000256" key="11">
    <source>
        <dbReference type="ARBA" id="ARBA00023180"/>
    </source>
</evidence>
<feature type="transmembrane region" description="Helical" evidence="16">
    <location>
        <begin position="343"/>
        <end position="361"/>
    </location>
</feature>
<comment type="subcellular location">
    <subcellularLocation>
        <location evidence="1">Membrane</location>
        <topology evidence="1">Multi-pass membrane protein</topology>
    </subcellularLocation>
</comment>
<keyword evidence="6" id="KW-0029">Amino-acid transport</keyword>
<dbReference type="PROSITE" id="PS50267">
    <property type="entry name" value="NA_NEUROTRAN_SYMP_3"/>
    <property type="match status" value="1"/>
</dbReference>
<feature type="transmembrane region" description="Helical" evidence="16">
    <location>
        <begin position="282"/>
        <end position="303"/>
    </location>
</feature>
<dbReference type="PRINTS" id="PR00176">
    <property type="entry name" value="NANEUSMPORT"/>
</dbReference>
<evidence type="ECO:0000313" key="18">
    <source>
        <dbReference type="Proteomes" id="UP001054837"/>
    </source>
</evidence>
<evidence type="ECO:0000256" key="14">
    <source>
        <dbReference type="ARBA" id="ARBA00040215"/>
    </source>
</evidence>
<evidence type="ECO:0000256" key="9">
    <source>
        <dbReference type="ARBA" id="ARBA00023065"/>
    </source>
</evidence>
<keyword evidence="8 15" id="KW-0915">Sodium</keyword>
<dbReference type="GO" id="GO:0005283">
    <property type="term" value="F:amino acid:sodium symporter activity"/>
    <property type="evidence" value="ECO:0007669"/>
    <property type="project" value="TreeGrafter"/>
</dbReference>
<proteinExistence type="inferred from homology"/>
<evidence type="ECO:0000256" key="5">
    <source>
        <dbReference type="ARBA" id="ARBA00022847"/>
    </source>
</evidence>
<dbReference type="PANTHER" id="PTHR11616:SF321">
    <property type="entry name" value="SODIUM-DEPENDENT NUTRIENT AMINO ACID TRANSPORTER 1-RELATED"/>
    <property type="match status" value="1"/>
</dbReference>
<evidence type="ECO:0000256" key="10">
    <source>
        <dbReference type="ARBA" id="ARBA00023136"/>
    </source>
</evidence>
<evidence type="ECO:0000256" key="3">
    <source>
        <dbReference type="ARBA" id="ARBA00022448"/>
    </source>
</evidence>
<feature type="binding site" evidence="15">
    <location>
        <position position="355"/>
    </location>
    <ligand>
        <name>Na(+)</name>
        <dbReference type="ChEBI" id="CHEBI:29101"/>
        <label>1</label>
    </ligand>
</feature>
<dbReference type="CDD" id="cd10324">
    <property type="entry name" value="SLC6sbd"/>
    <property type="match status" value="1"/>
</dbReference>
<feature type="binding site" evidence="15">
    <location>
        <position position="359"/>
    </location>
    <ligand>
        <name>Na(+)</name>
        <dbReference type="ChEBI" id="CHEBI:29101"/>
        <label>1</label>
    </ligand>
</feature>
<dbReference type="Proteomes" id="UP001054837">
    <property type="component" value="Unassembled WGS sequence"/>
</dbReference>
<feature type="transmembrane region" description="Helical" evidence="16">
    <location>
        <begin position="253"/>
        <end position="270"/>
    </location>
</feature>
<name>A0AAV4SHT2_9ARAC</name>
<feature type="transmembrane region" description="Helical" evidence="16">
    <location>
        <begin position="92"/>
        <end position="120"/>
    </location>
</feature>
<feature type="transmembrane region" description="Helical" evidence="16">
    <location>
        <begin position="50"/>
        <end position="71"/>
    </location>
</feature>
<keyword evidence="5" id="KW-0769">Symport</keyword>
<feature type="transmembrane region" description="Helical" evidence="16">
    <location>
        <begin position="459"/>
        <end position="477"/>
    </location>
</feature>
<feature type="transmembrane region" description="Helical" evidence="16">
    <location>
        <begin position="199"/>
        <end position="221"/>
    </location>
</feature>
<keyword evidence="11" id="KW-0325">Glycoprotein</keyword>
<feature type="transmembrane region" description="Helical" evidence="16">
    <location>
        <begin position="171"/>
        <end position="192"/>
    </location>
</feature>
<dbReference type="GO" id="GO:0005886">
    <property type="term" value="C:plasma membrane"/>
    <property type="evidence" value="ECO:0007669"/>
    <property type="project" value="TreeGrafter"/>
</dbReference>
<keyword evidence="12" id="KW-0739">Sodium transport</keyword>
<keyword evidence="15" id="KW-0479">Metal-binding</keyword>
<feature type="transmembrane region" description="Helical" evidence="16">
    <location>
        <begin position="420"/>
        <end position="438"/>
    </location>
</feature>
<evidence type="ECO:0000256" key="15">
    <source>
        <dbReference type="PIRSR" id="PIRSR600175-1"/>
    </source>
</evidence>
<feature type="binding site" evidence="15">
    <location>
        <position position="33"/>
    </location>
    <ligand>
        <name>Na(+)</name>
        <dbReference type="ChEBI" id="CHEBI:29101"/>
        <label>1</label>
    </ligand>
</feature>